<dbReference type="InterPro" id="IPR034577">
    <property type="entry name" value="NIMIN-2"/>
</dbReference>
<feature type="region of interest" description="Disordered" evidence="1">
    <location>
        <begin position="1"/>
        <end position="41"/>
    </location>
</feature>
<dbReference type="Gramene" id="C.cajan_08631.t">
    <property type="protein sequence ID" value="C.cajan_08631.t.cds1"/>
    <property type="gene ID" value="C.cajan_08631"/>
</dbReference>
<sequence length="123" mass="13834">MEMEKKKNKRVTREEEEESEKVNKKLKGEEEEEEGGVPTEEEVEEFFAILRRMRVAVKYFDDKRGGREWREALETAELPVDHAVAGEGEDHYHKAEKKGGEGIVNEGFDLNAAAPEAAEGGGA</sequence>
<evidence type="ECO:0000256" key="1">
    <source>
        <dbReference type="SAM" id="MobiDB-lite"/>
    </source>
</evidence>
<keyword evidence="3" id="KW-1185">Reference proteome</keyword>
<dbReference type="AlphaFoldDB" id="A0A151TRP7"/>
<name>A0A151TRP7_CAJCA</name>
<feature type="compositionally biased region" description="Basic residues" evidence="1">
    <location>
        <begin position="1"/>
        <end position="10"/>
    </location>
</feature>
<dbReference type="GO" id="GO:0010112">
    <property type="term" value="P:regulation of systemic acquired resistance"/>
    <property type="evidence" value="ECO:0007669"/>
    <property type="project" value="InterPro"/>
</dbReference>
<reference evidence="2 3" key="1">
    <citation type="journal article" date="2012" name="Nat. Biotechnol.">
        <title>Draft genome sequence of pigeonpea (Cajanus cajan), an orphan legume crop of resource-poor farmers.</title>
        <authorList>
            <person name="Varshney R.K."/>
            <person name="Chen W."/>
            <person name="Li Y."/>
            <person name="Bharti A.K."/>
            <person name="Saxena R.K."/>
            <person name="Schlueter J.A."/>
            <person name="Donoghue M.T."/>
            <person name="Azam S."/>
            <person name="Fan G."/>
            <person name="Whaley A.M."/>
            <person name="Farmer A.D."/>
            <person name="Sheridan J."/>
            <person name="Iwata A."/>
            <person name="Tuteja R."/>
            <person name="Penmetsa R.V."/>
            <person name="Wu W."/>
            <person name="Upadhyaya H.D."/>
            <person name="Yang S.P."/>
            <person name="Shah T."/>
            <person name="Saxena K.B."/>
            <person name="Michael T."/>
            <person name="McCombie W.R."/>
            <person name="Yang B."/>
            <person name="Zhang G."/>
            <person name="Yang H."/>
            <person name="Wang J."/>
            <person name="Spillane C."/>
            <person name="Cook D.R."/>
            <person name="May G.D."/>
            <person name="Xu X."/>
            <person name="Jackson S.A."/>
        </authorList>
    </citation>
    <scope>NUCLEOTIDE SEQUENCE [LARGE SCALE GENOMIC DNA]</scope>
    <source>
        <strain evidence="3">cv. Asha</strain>
    </source>
</reference>
<dbReference type="Proteomes" id="UP000075243">
    <property type="component" value="Chromosome 3"/>
</dbReference>
<dbReference type="OMA" id="CESSCGA"/>
<proteinExistence type="predicted"/>
<dbReference type="PANTHER" id="PTHR35735">
    <property type="entry name" value="PROTEIN NIM1-INTERACTING 2"/>
    <property type="match status" value="1"/>
</dbReference>
<protein>
    <submittedName>
        <fullName evidence="2">Uncharacterized protein</fullName>
    </submittedName>
</protein>
<organism evidence="2 3">
    <name type="scientific">Cajanus cajan</name>
    <name type="common">Pigeon pea</name>
    <name type="synonym">Cajanus indicus</name>
    <dbReference type="NCBI Taxonomy" id="3821"/>
    <lineage>
        <taxon>Eukaryota</taxon>
        <taxon>Viridiplantae</taxon>
        <taxon>Streptophyta</taxon>
        <taxon>Embryophyta</taxon>
        <taxon>Tracheophyta</taxon>
        <taxon>Spermatophyta</taxon>
        <taxon>Magnoliopsida</taxon>
        <taxon>eudicotyledons</taxon>
        <taxon>Gunneridae</taxon>
        <taxon>Pentapetalae</taxon>
        <taxon>rosids</taxon>
        <taxon>fabids</taxon>
        <taxon>Fabales</taxon>
        <taxon>Fabaceae</taxon>
        <taxon>Papilionoideae</taxon>
        <taxon>50 kb inversion clade</taxon>
        <taxon>NPAAA clade</taxon>
        <taxon>indigoferoid/millettioid clade</taxon>
        <taxon>Phaseoleae</taxon>
        <taxon>Cajanus</taxon>
    </lineage>
</organism>
<dbReference type="PANTHER" id="PTHR35735:SF5">
    <property type="entry name" value="PROTEIN NIM1-INTERACTING 2"/>
    <property type="match status" value="1"/>
</dbReference>
<accession>A0A151TRP7</accession>
<dbReference type="EMBL" id="CM003605">
    <property type="protein sequence ID" value="KYP69683.1"/>
    <property type="molecule type" value="Genomic_DNA"/>
</dbReference>
<gene>
    <name evidence="2" type="ORF">KK1_008883</name>
</gene>
<evidence type="ECO:0000313" key="2">
    <source>
        <dbReference type="EMBL" id="KYP69683.1"/>
    </source>
</evidence>
<evidence type="ECO:0000313" key="3">
    <source>
        <dbReference type="Proteomes" id="UP000075243"/>
    </source>
</evidence>
<feature type="compositionally biased region" description="Acidic residues" evidence="1">
    <location>
        <begin position="29"/>
        <end position="41"/>
    </location>
</feature>